<comment type="caution">
    <text evidence="1">The sequence shown here is derived from an EMBL/GenBank/DDBJ whole genome shotgun (WGS) entry which is preliminary data.</text>
</comment>
<accession>A0ABN1UIC2</accession>
<evidence type="ECO:0000313" key="1">
    <source>
        <dbReference type="EMBL" id="GAA1153234.1"/>
    </source>
</evidence>
<name>A0ABN1UIC2_9ACTN</name>
<protein>
    <submittedName>
        <fullName evidence="1">Uncharacterized protein</fullName>
    </submittedName>
</protein>
<sequence>MCSGSVADLGRDRVPRLAVKVAYFLSAPGPDSGITMFLPGSHTNTGPVTVLEGAIDPPGAITPDLDP</sequence>
<keyword evidence="2" id="KW-1185">Reference proteome</keyword>
<gene>
    <name evidence="1" type="ORF">GCM10009654_05990</name>
</gene>
<dbReference type="Proteomes" id="UP001501371">
    <property type="component" value="Unassembled WGS sequence"/>
</dbReference>
<proteinExistence type="predicted"/>
<organism evidence="1 2">
    <name type="scientific">Streptomyces hebeiensis</name>
    <dbReference type="NCBI Taxonomy" id="229486"/>
    <lineage>
        <taxon>Bacteria</taxon>
        <taxon>Bacillati</taxon>
        <taxon>Actinomycetota</taxon>
        <taxon>Actinomycetes</taxon>
        <taxon>Kitasatosporales</taxon>
        <taxon>Streptomycetaceae</taxon>
        <taxon>Streptomyces</taxon>
    </lineage>
</organism>
<dbReference type="EMBL" id="BAAAKV010000004">
    <property type="protein sequence ID" value="GAA1153234.1"/>
    <property type="molecule type" value="Genomic_DNA"/>
</dbReference>
<reference evidence="1 2" key="1">
    <citation type="journal article" date="2019" name="Int. J. Syst. Evol. Microbiol.">
        <title>The Global Catalogue of Microorganisms (GCM) 10K type strain sequencing project: providing services to taxonomists for standard genome sequencing and annotation.</title>
        <authorList>
            <consortium name="The Broad Institute Genomics Platform"/>
            <consortium name="The Broad Institute Genome Sequencing Center for Infectious Disease"/>
            <person name="Wu L."/>
            <person name="Ma J."/>
        </authorList>
    </citation>
    <scope>NUCLEOTIDE SEQUENCE [LARGE SCALE GENOMIC DNA]</scope>
    <source>
        <strain evidence="1 2">JCM 12696</strain>
    </source>
</reference>
<evidence type="ECO:0000313" key="2">
    <source>
        <dbReference type="Proteomes" id="UP001501371"/>
    </source>
</evidence>